<feature type="compositionally biased region" description="Low complexity" evidence="1">
    <location>
        <begin position="221"/>
        <end position="230"/>
    </location>
</feature>
<feature type="region of interest" description="Disordered" evidence="1">
    <location>
        <begin position="221"/>
        <end position="243"/>
    </location>
</feature>
<dbReference type="SUPFAM" id="SSF56436">
    <property type="entry name" value="C-type lectin-like"/>
    <property type="match status" value="1"/>
</dbReference>
<dbReference type="EMBL" id="JAODUO010000559">
    <property type="protein sequence ID" value="KAK2178148.1"/>
    <property type="molecule type" value="Genomic_DNA"/>
</dbReference>
<dbReference type="InterPro" id="IPR016187">
    <property type="entry name" value="CTDL_fold"/>
</dbReference>
<gene>
    <name evidence="4" type="ORF">NP493_560g01121</name>
</gene>
<feature type="compositionally biased region" description="Basic and acidic residues" evidence="1">
    <location>
        <begin position="233"/>
        <end position="243"/>
    </location>
</feature>
<dbReference type="CDD" id="cd00037">
    <property type="entry name" value="CLECT"/>
    <property type="match status" value="1"/>
</dbReference>
<evidence type="ECO:0000259" key="3">
    <source>
        <dbReference type="PROSITE" id="PS50041"/>
    </source>
</evidence>
<feature type="domain" description="C-type lectin" evidence="3">
    <location>
        <begin position="60"/>
        <end position="187"/>
    </location>
</feature>
<dbReference type="InterPro" id="IPR001304">
    <property type="entry name" value="C-type_lectin-like"/>
</dbReference>
<evidence type="ECO:0000256" key="2">
    <source>
        <dbReference type="SAM" id="SignalP"/>
    </source>
</evidence>
<name>A0AAD9NRK8_RIDPI</name>
<dbReference type="PROSITE" id="PS50041">
    <property type="entry name" value="C_TYPE_LECTIN_2"/>
    <property type="match status" value="1"/>
</dbReference>
<keyword evidence="2" id="KW-0732">Signal</keyword>
<dbReference type="InterPro" id="IPR050111">
    <property type="entry name" value="C-type_lectin/snaclec_domain"/>
</dbReference>
<feature type="signal peptide" evidence="2">
    <location>
        <begin position="1"/>
        <end position="21"/>
    </location>
</feature>
<protein>
    <recommendedName>
        <fullName evidence="3">C-type lectin domain-containing protein</fullName>
    </recommendedName>
</protein>
<dbReference type="Gene3D" id="3.10.100.10">
    <property type="entry name" value="Mannose-Binding Protein A, subunit A"/>
    <property type="match status" value="1"/>
</dbReference>
<dbReference type="InterPro" id="IPR016186">
    <property type="entry name" value="C-type_lectin-like/link_sf"/>
</dbReference>
<comment type="caution">
    <text evidence="4">The sequence shown here is derived from an EMBL/GenBank/DDBJ whole genome shotgun (WGS) entry which is preliminary data.</text>
</comment>
<dbReference type="PANTHER" id="PTHR22803">
    <property type="entry name" value="MANNOSE, PHOSPHOLIPASE, LECTIN RECEPTOR RELATED"/>
    <property type="match status" value="1"/>
</dbReference>
<evidence type="ECO:0000256" key="1">
    <source>
        <dbReference type="SAM" id="MobiDB-lite"/>
    </source>
</evidence>
<proteinExistence type="predicted"/>
<sequence>MRSRLLIAAVVLLCVIAATTGRSQPHIPSQWPTPRPPRPFCYCRPGFTWRRLPRWPYCQCYKFVRDLASWAEAKVYCGVMRAHMMEVRTSATLFWLTGQLNARESTFRHHLLEKPEYWLGATDLTSEGQWRWDPSNTVVPGFWMPGGQPDNYLGYQNCLAIKRRPWVGITYRFFDDDCYQKKFYICERRGWYCWGQQCWRRYSRLPKTLIPSRVAKVMKAAAPPATAKPTSHSPDEKVKFEDA</sequence>
<keyword evidence="5" id="KW-1185">Reference proteome</keyword>
<dbReference type="SMART" id="SM00034">
    <property type="entry name" value="CLECT"/>
    <property type="match status" value="1"/>
</dbReference>
<reference evidence="4" key="1">
    <citation type="journal article" date="2023" name="Mol. Biol. Evol.">
        <title>Third-Generation Sequencing Reveals the Adaptive Role of the Epigenome in Three Deep-Sea Polychaetes.</title>
        <authorList>
            <person name="Perez M."/>
            <person name="Aroh O."/>
            <person name="Sun Y."/>
            <person name="Lan Y."/>
            <person name="Juniper S.K."/>
            <person name="Young C.R."/>
            <person name="Angers B."/>
            <person name="Qian P.Y."/>
        </authorList>
    </citation>
    <scope>NUCLEOTIDE SEQUENCE</scope>
    <source>
        <strain evidence="4">R07B-5</strain>
    </source>
</reference>
<evidence type="ECO:0000313" key="5">
    <source>
        <dbReference type="Proteomes" id="UP001209878"/>
    </source>
</evidence>
<dbReference type="Pfam" id="PF00059">
    <property type="entry name" value="Lectin_C"/>
    <property type="match status" value="1"/>
</dbReference>
<dbReference type="Proteomes" id="UP001209878">
    <property type="component" value="Unassembled WGS sequence"/>
</dbReference>
<evidence type="ECO:0000313" key="4">
    <source>
        <dbReference type="EMBL" id="KAK2178148.1"/>
    </source>
</evidence>
<feature type="chain" id="PRO_5041911560" description="C-type lectin domain-containing protein" evidence="2">
    <location>
        <begin position="22"/>
        <end position="243"/>
    </location>
</feature>
<dbReference type="AlphaFoldDB" id="A0AAD9NRK8"/>
<accession>A0AAD9NRK8</accession>
<organism evidence="4 5">
    <name type="scientific">Ridgeia piscesae</name>
    <name type="common">Tubeworm</name>
    <dbReference type="NCBI Taxonomy" id="27915"/>
    <lineage>
        <taxon>Eukaryota</taxon>
        <taxon>Metazoa</taxon>
        <taxon>Spiralia</taxon>
        <taxon>Lophotrochozoa</taxon>
        <taxon>Annelida</taxon>
        <taxon>Polychaeta</taxon>
        <taxon>Sedentaria</taxon>
        <taxon>Canalipalpata</taxon>
        <taxon>Sabellida</taxon>
        <taxon>Siboglinidae</taxon>
        <taxon>Ridgeia</taxon>
    </lineage>
</organism>